<dbReference type="GO" id="GO:0004427">
    <property type="term" value="F:inorganic diphosphate phosphatase activity"/>
    <property type="evidence" value="ECO:0007669"/>
    <property type="project" value="UniProtKB-EC"/>
</dbReference>
<dbReference type="AlphaFoldDB" id="G8BXC2"/>
<keyword evidence="6" id="KW-0460">Magnesium</keyword>
<evidence type="ECO:0000256" key="5">
    <source>
        <dbReference type="ARBA" id="ARBA00022801"/>
    </source>
</evidence>
<keyword evidence="4" id="KW-0479">Metal-binding</keyword>
<proteinExistence type="inferred from homology"/>
<dbReference type="OMA" id="KEVDRWH"/>
<organism evidence="8 9">
    <name type="scientific">Tetrapisispora phaffii (strain ATCC 24235 / CBS 4417 / NBRC 1672 / NRRL Y-8282 / UCD 70-5)</name>
    <name type="common">Yeast</name>
    <name type="synonym">Fabospora phaffii</name>
    <dbReference type="NCBI Taxonomy" id="1071381"/>
    <lineage>
        <taxon>Eukaryota</taxon>
        <taxon>Fungi</taxon>
        <taxon>Dikarya</taxon>
        <taxon>Ascomycota</taxon>
        <taxon>Saccharomycotina</taxon>
        <taxon>Saccharomycetes</taxon>
        <taxon>Saccharomycetales</taxon>
        <taxon>Saccharomycetaceae</taxon>
        <taxon>Tetrapisispora</taxon>
    </lineage>
</organism>
<comment type="similarity">
    <text evidence="2">Belongs to the PPase family.</text>
</comment>
<dbReference type="eggNOG" id="KOG1626">
    <property type="taxonomic scope" value="Eukaryota"/>
</dbReference>
<gene>
    <name evidence="8" type="primary">TPHA0I00430</name>
    <name evidence="8" type="ordered locus">TPHA_0I00430</name>
</gene>
<protein>
    <recommendedName>
        <fullName evidence="3">inorganic diphosphatase</fullName>
        <ecNumber evidence="3">3.6.1.1</ecNumber>
    </recommendedName>
    <alternativeName>
        <fullName evidence="7">Pyrophosphate phospho-hydrolase</fullName>
    </alternativeName>
</protein>
<dbReference type="GO" id="GO:0000287">
    <property type="term" value="F:magnesium ion binding"/>
    <property type="evidence" value="ECO:0007669"/>
    <property type="project" value="InterPro"/>
</dbReference>
<dbReference type="GeneID" id="11532917"/>
<dbReference type="Gene3D" id="3.90.80.10">
    <property type="entry name" value="Inorganic pyrophosphatase"/>
    <property type="match status" value="1"/>
</dbReference>
<evidence type="ECO:0000256" key="7">
    <source>
        <dbReference type="ARBA" id="ARBA00032535"/>
    </source>
</evidence>
<dbReference type="OrthoDB" id="1608002at2759"/>
<dbReference type="STRING" id="1071381.G8BXC2"/>
<dbReference type="InterPro" id="IPR008162">
    <property type="entry name" value="Pyrophosphatase"/>
</dbReference>
<dbReference type="PANTHER" id="PTHR10286">
    <property type="entry name" value="INORGANIC PYROPHOSPHATASE"/>
    <property type="match status" value="1"/>
</dbReference>
<dbReference type="PROSITE" id="PS00387">
    <property type="entry name" value="PPASE"/>
    <property type="match status" value="1"/>
</dbReference>
<dbReference type="EC" id="3.6.1.1" evidence="3"/>
<keyword evidence="9" id="KW-1185">Reference proteome</keyword>
<dbReference type="RefSeq" id="XP_003686984.1">
    <property type="nucleotide sequence ID" value="XM_003686936.1"/>
</dbReference>
<dbReference type="HOGENOM" id="CLU_040684_0_2_1"/>
<evidence type="ECO:0000313" key="9">
    <source>
        <dbReference type="Proteomes" id="UP000005666"/>
    </source>
</evidence>
<evidence type="ECO:0000256" key="1">
    <source>
        <dbReference type="ARBA" id="ARBA00001946"/>
    </source>
</evidence>
<evidence type="ECO:0000256" key="4">
    <source>
        <dbReference type="ARBA" id="ARBA00022723"/>
    </source>
</evidence>
<evidence type="ECO:0000313" key="8">
    <source>
        <dbReference type="EMBL" id="CCE64550.1"/>
    </source>
</evidence>
<evidence type="ECO:0000256" key="6">
    <source>
        <dbReference type="ARBA" id="ARBA00022842"/>
    </source>
</evidence>
<dbReference type="GO" id="GO:0006796">
    <property type="term" value="P:phosphate-containing compound metabolic process"/>
    <property type="evidence" value="ECO:0007669"/>
    <property type="project" value="InterPro"/>
</dbReference>
<dbReference type="KEGG" id="tpf:TPHA_0I00430"/>
<evidence type="ECO:0000256" key="2">
    <source>
        <dbReference type="ARBA" id="ARBA00006220"/>
    </source>
</evidence>
<dbReference type="SUPFAM" id="SSF50324">
    <property type="entry name" value="Inorganic pyrophosphatase"/>
    <property type="match status" value="1"/>
</dbReference>
<sequence length="300" mass="34213">MIRNTALRRLIQSKDILAGKKAFSSVTLGTKYTADFRQYLKLPNGEIGSYFHDIPIELNETDCTVQMVTEVSRWSNGKFEISKELDFNPIVQDVKNENVRFVHNIFPYHGYIHNYGALPQTWENPTKFSAIPGTETLKGDNDPLDCCEIGSRIQNIGDISTVKVLGSLGLIDDGELDWKVIVINVKDPMAQKLNDFKDVDKNFPGLLEATREWFRAYKVPAGKPENSFAFDGHYKNAEETIQIIKECHKEWESLISGNLHKLHPDIPVIKRAGLGVTLESENKTPNEIPNYVYKWHYINK</sequence>
<accession>G8BXC2</accession>
<dbReference type="GO" id="GO:0005739">
    <property type="term" value="C:mitochondrion"/>
    <property type="evidence" value="ECO:0007669"/>
    <property type="project" value="EnsemblFungi"/>
</dbReference>
<keyword evidence="5" id="KW-0378">Hydrolase</keyword>
<dbReference type="FunFam" id="3.90.80.10:FF:000007">
    <property type="entry name" value="Inorganic pyrophosphatase, mitochondrial"/>
    <property type="match status" value="1"/>
</dbReference>
<comment type="cofactor">
    <cofactor evidence="1">
        <name>Mg(2+)</name>
        <dbReference type="ChEBI" id="CHEBI:18420"/>
    </cofactor>
</comment>
<evidence type="ECO:0000256" key="3">
    <source>
        <dbReference type="ARBA" id="ARBA00012146"/>
    </source>
</evidence>
<reference evidence="8 9" key="1">
    <citation type="journal article" date="2011" name="Proc. Natl. Acad. Sci. U.S.A.">
        <title>Evolutionary erosion of yeast sex chromosomes by mating-type switching accidents.</title>
        <authorList>
            <person name="Gordon J.L."/>
            <person name="Armisen D."/>
            <person name="Proux-Wera E."/>
            <person name="Oheigeartaigh S.S."/>
            <person name="Byrne K.P."/>
            <person name="Wolfe K.H."/>
        </authorList>
    </citation>
    <scope>NUCLEOTIDE SEQUENCE [LARGE SCALE GENOMIC DNA]</scope>
    <source>
        <strain evidence="9">ATCC 24235 / CBS 4417 / NBRC 1672 / NRRL Y-8282 / UCD 70-5</strain>
    </source>
</reference>
<dbReference type="Proteomes" id="UP000005666">
    <property type="component" value="Chromosome 9"/>
</dbReference>
<dbReference type="EMBL" id="HE612864">
    <property type="protein sequence ID" value="CCE64550.1"/>
    <property type="molecule type" value="Genomic_DNA"/>
</dbReference>
<name>G8BXC2_TETPH</name>
<dbReference type="InterPro" id="IPR036649">
    <property type="entry name" value="Pyrophosphatase_sf"/>
</dbReference>
<dbReference type="Pfam" id="PF00719">
    <property type="entry name" value="Pyrophosphatase"/>
    <property type="match status" value="1"/>
</dbReference>
<dbReference type="CDD" id="cd00412">
    <property type="entry name" value="pyrophosphatase"/>
    <property type="match status" value="1"/>
</dbReference>
<dbReference type="GO" id="GO:0009060">
    <property type="term" value="P:aerobic respiration"/>
    <property type="evidence" value="ECO:0007669"/>
    <property type="project" value="EnsemblFungi"/>
</dbReference>